<dbReference type="SUPFAM" id="SSF52266">
    <property type="entry name" value="SGNH hydrolase"/>
    <property type="match status" value="1"/>
</dbReference>
<dbReference type="PANTHER" id="PTHR30383:SF24">
    <property type="entry name" value="THIOESTERASE 1_PROTEASE 1_LYSOPHOSPHOLIPASE L1"/>
    <property type="match status" value="1"/>
</dbReference>
<comment type="caution">
    <text evidence="3">The sequence shown here is derived from an EMBL/GenBank/DDBJ whole genome shotgun (WGS) entry which is preliminary data.</text>
</comment>
<name>A0ABS5QHJ5_9PROT</name>
<dbReference type="InterPro" id="IPR051532">
    <property type="entry name" value="Ester_Hydrolysis_Enzymes"/>
</dbReference>
<keyword evidence="4" id="KW-1185">Reference proteome</keyword>
<dbReference type="InterPro" id="IPR036514">
    <property type="entry name" value="SGNH_hydro_sf"/>
</dbReference>
<evidence type="ECO:0000313" key="4">
    <source>
        <dbReference type="Proteomes" id="UP000766336"/>
    </source>
</evidence>
<dbReference type="Gene3D" id="3.40.50.1110">
    <property type="entry name" value="SGNH hydrolase"/>
    <property type="match status" value="1"/>
</dbReference>
<organism evidence="3 4">
    <name type="scientific">Roseococcus pinisoli</name>
    <dbReference type="NCBI Taxonomy" id="2835040"/>
    <lineage>
        <taxon>Bacteria</taxon>
        <taxon>Pseudomonadati</taxon>
        <taxon>Pseudomonadota</taxon>
        <taxon>Alphaproteobacteria</taxon>
        <taxon>Acetobacterales</taxon>
        <taxon>Roseomonadaceae</taxon>
        <taxon>Roseococcus</taxon>
    </lineage>
</organism>
<feature type="region of interest" description="Disordered" evidence="1">
    <location>
        <begin position="13"/>
        <end position="37"/>
    </location>
</feature>
<feature type="signal peptide" evidence="2">
    <location>
        <begin position="1"/>
        <end position="17"/>
    </location>
</feature>
<keyword evidence="2" id="KW-0732">Signal</keyword>
<dbReference type="EMBL" id="JAHCDA010000004">
    <property type="protein sequence ID" value="MBS7813147.1"/>
    <property type="molecule type" value="Genomic_DNA"/>
</dbReference>
<dbReference type="RefSeq" id="WP_213671845.1">
    <property type="nucleotide sequence ID" value="NZ_JAHCDA010000004.1"/>
</dbReference>
<evidence type="ECO:0000256" key="1">
    <source>
        <dbReference type="SAM" id="MobiDB-lite"/>
    </source>
</evidence>
<reference evidence="3 4" key="1">
    <citation type="submission" date="2021-05" db="EMBL/GenBank/DDBJ databases">
        <title>Roseococcus sp. XZZS9, whole genome shotgun sequencing project.</title>
        <authorList>
            <person name="Zhao G."/>
            <person name="Shen L."/>
        </authorList>
    </citation>
    <scope>NUCLEOTIDE SEQUENCE [LARGE SCALE GENOMIC DNA]</scope>
    <source>
        <strain evidence="3 4">XZZS9</strain>
    </source>
</reference>
<accession>A0ABS5QHJ5</accession>
<gene>
    <name evidence="3" type="ORF">KHU32_19535</name>
</gene>
<protein>
    <submittedName>
        <fullName evidence="3">DUF459 domain-containing protein</fullName>
    </submittedName>
</protein>
<dbReference type="Proteomes" id="UP000766336">
    <property type="component" value="Unassembled WGS sequence"/>
</dbReference>
<proteinExistence type="predicted"/>
<feature type="chain" id="PRO_5046268564" evidence="2">
    <location>
        <begin position="18"/>
        <end position="256"/>
    </location>
</feature>
<sequence length="256" mass="27727">MTLLPLSGAALSGPATAQTAAPPAPAPTPAGDARTPPDQVRILFCGDSLAQGMFLSLNGILRRREGVRAVNGTLHATGVTRSDEHDWPTAARDLVARHRPNLVVYWIGANDFRPLVVREQRLRFAFGTAGFAEAYGRRVTEMVEPALASGARVVWFGLPNMRNAQFAGAARQLNEIQHDAVTIAGGAWIPTWDATSDPEGRFTPSVTLERGPRTFRAEDGVHFTDWGYRRIASLFFNEVDHFFPELAPGLGGLSVA</sequence>
<dbReference type="PANTHER" id="PTHR30383">
    <property type="entry name" value="THIOESTERASE 1/PROTEASE 1/LYSOPHOSPHOLIPASE L1"/>
    <property type="match status" value="1"/>
</dbReference>
<evidence type="ECO:0000313" key="3">
    <source>
        <dbReference type="EMBL" id="MBS7813147.1"/>
    </source>
</evidence>
<evidence type="ECO:0000256" key="2">
    <source>
        <dbReference type="SAM" id="SignalP"/>
    </source>
</evidence>
<dbReference type="Pfam" id="PF04311">
    <property type="entry name" value="DUF459"/>
    <property type="match status" value="1"/>
</dbReference>
<dbReference type="InterPro" id="IPR007407">
    <property type="entry name" value="DUF459"/>
</dbReference>